<proteinExistence type="predicted"/>
<feature type="transmembrane region" description="Helical" evidence="1">
    <location>
        <begin position="43"/>
        <end position="62"/>
    </location>
</feature>
<gene>
    <name evidence="2" type="ORF">J07HQW2_00727</name>
</gene>
<dbReference type="HOGENOM" id="CLU_2820763_0_0_2"/>
<keyword evidence="1" id="KW-0812">Transmembrane</keyword>
<evidence type="ECO:0000256" key="1">
    <source>
        <dbReference type="SAM" id="Phobius"/>
    </source>
</evidence>
<accession>U1NC85</accession>
<dbReference type="EMBL" id="KE356561">
    <property type="protein sequence ID" value="ERG94293.1"/>
    <property type="molecule type" value="Genomic_DNA"/>
</dbReference>
<name>U1NC85_9EURY</name>
<evidence type="ECO:0000313" key="3">
    <source>
        <dbReference type="Proteomes" id="UP000030710"/>
    </source>
</evidence>
<sequence length="66" mass="7003">MNWLPNSQASVGGRALIVASVISGGLAATRSIDLGVTRLRTGFLAWIISILTFVMSAAWSPLRAIF</sequence>
<keyword evidence="1" id="KW-0472">Membrane</keyword>
<keyword evidence="1" id="KW-1133">Transmembrane helix</keyword>
<evidence type="ECO:0000313" key="2">
    <source>
        <dbReference type="EMBL" id="ERG94293.1"/>
    </source>
</evidence>
<organism evidence="2 3">
    <name type="scientific">Haloquadratum walsbyi J07HQW2</name>
    <dbReference type="NCBI Taxonomy" id="1238425"/>
    <lineage>
        <taxon>Archaea</taxon>
        <taxon>Methanobacteriati</taxon>
        <taxon>Methanobacteriota</taxon>
        <taxon>Stenosarchaea group</taxon>
        <taxon>Halobacteria</taxon>
        <taxon>Halobacteriales</taxon>
        <taxon>Haloferacaceae</taxon>
        <taxon>Haloquadratum</taxon>
    </lineage>
</organism>
<protein>
    <submittedName>
        <fullName evidence="2">Uncharacterized protein</fullName>
    </submittedName>
</protein>
<reference evidence="2 3" key="1">
    <citation type="journal article" date="2013" name="PLoS ONE">
        <title>Assembly-driven community genomics of a hypersaline microbial ecosystem.</title>
        <authorList>
            <person name="Podell S."/>
            <person name="Ugalde J.A."/>
            <person name="Narasingarao P."/>
            <person name="Banfield J.F."/>
            <person name="Heidelberg K.B."/>
            <person name="Allen E.E."/>
        </authorList>
    </citation>
    <scope>NUCLEOTIDE SEQUENCE [LARGE SCALE GENOMIC DNA]</scope>
    <source>
        <strain evidence="3">J07HQW2</strain>
    </source>
</reference>
<dbReference type="AlphaFoldDB" id="U1NC85"/>
<dbReference type="Proteomes" id="UP000030710">
    <property type="component" value="Unassembled WGS sequence"/>
</dbReference>